<proteinExistence type="predicted"/>
<name>A0AAD8KX58_TARER</name>
<evidence type="ECO:0000313" key="2">
    <source>
        <dbReference type="EMBL" id="KAK1428751.1"/>
    </source>
</evidence>
<reference evidence="2" key="1">
    <citation type="journal article" date="2023" name="bioRxiv">
        <title>Improved chromosome-level genome assembly for marigold (Tagetes erecta).</title>
        <authorList>
            <person name="Jiang F."/>
            <person name="Yuan L."/>
            <person name="Wang S."/>
            <person name="Wang H."/>
            <person name="Xu D."/>
            <person name="Wang A."/>
            <person name="Fan W."/>
        </authorList>
    </citation>
    <scope>NUCLEOTIDE SEQUENCE</scope>
    <source>
        <strain evidence="2">WSJ</strain>
        <tissue evidence="2">Leaf</tissue>
    </source>
</reference>
<gene>
    <name evidence="2" type="ORF">QVD17_17591</name>
</gene>
<comment type="caution">
    <text evidence="2">The sequence shown here is derived from an EMBL/GenBank/DDBJ whole genome shotgun (WGS) entry which is preliminary data.</text>
</comment>
<feature type="region of interest" description="Disordered" evidence="1">
    <location>
        <begin position="196"/>
        <end position="217"/>
    </location>
</feature>
<accession>A0AAD8KX58</accession>
<dbReference type="EMBL" id="JAUHHV010000004">
    <property type="protein sequence ID" value="KAK1428751.1"/>
    <property type="molecule type" value="Genomic_DNA"/>
</dbReference>
<evidence type="ECO:0000313" key="3">
    <source>
        <dbReference type="Proteomes" id="UP001229421"/>
    </source>
</evidence>
<dbReference type="AlphaFoldDB" id="A0AAD8KX58"/>
<keyword evidence="3" id="KW-1185">Reference proteome</keyword>
<organism evidence="2 3">
    <name type="scientific">Tagetes erecta</name>
    <name type="common">African marigold</name>
    <dbReference type="NCBI Taxonomy" id="13708"/>
    <lineage>
        <taxon>Eukaryota</taxon>
        <taxon>Viridiplantae</taxon>
        <taxon>Streptophyta</taxon>
        <taxon>Embryophyta</taxon>
        <taxon>Tracheophyta</taxon>
        <taxon>Spermatophyta</taxon>
        <taxon>Magnoliopsida</taxon>
        <taxon>eudicotyledons</taxon>
        <taxon>Gunneridae</taxon>
        <taxon>Pentapetalae</taxon>
        <taxon>asterids</taxon>
        <taxon>campanulids</taxon>
        <taxon>Asterales</taxon>
        <taxon>Asteraceae</taxon>
        <taxon>Asteroideae</taxon>
        <taxon>Heliantheae alliance</taxon>
        <taxon>Tageteae</taxon>
        <taxon>Tagetes</taxon>
    </lineage>
</organism>
<protein>
    <submittedName>
        <fullName evidence="2">Uncharacterized protein</fullName>
    </submittedName>
</protein>
<evidence type="ECO:0000256" key="1">
    <source>
        <dbReference type="SAM" id="MobiDB-lite"/>
    </source>
</evidence>
<sequence length="242" mass="27722">MCIQVKMRTPLSHFSKVSRKTFNYIHSLVREHMTSQDTYFAFAVDSSINIATLFEANKEWRPLIIDVIWHFVEALEARGAQHISWASDIGDTKFWYESIGSVPNCYEAIEMTHINMYSCKNENEADVWRDNMNNKAFSKWAGGGLRVAFSKWAGCGLCLMWHPERYKLPRIISACCILRKLNTDMEGDVISNQFMTSSDHDPGYSPEKSTLPKDGNDAVGQAHSHWTRLIIETLEKKKCCPS</sequence>
<dbReference type="Proteomes" id="UP001229421">
    <property type="component" value="Unassembled WGS sequence"/>
</dbReference>